<proteinExistence type="predicted"/>
<accession>A0A7C4MNH2</accession>
<dbReference type="SUPFAM" id="SSF46785">
    <property type="entry name" value="Winged helix' DNA-binding domain"/>
    <property type="match status" value="1"/>
</dbReference>
<name>A0A7C4MNH2_9BACT</name>
<protein>
    <submittedName>
        <fullName evidence="1">Uncharacterized protein</fullName>
    </submittedName>
</protein>
<evidence type="ECO:0000313" key="1">
    <source>
        <dbReference type="EMBL" id="HGU33163.1"/>
    </source>
</evidence>
<dbReference type="AlphaFoldDB" id="A0A7C4MNH2"/>
<organism evidence="1">
    <name type="scientific">Desulfatirhabdium butyrativorans</name>
    <dbReference type="NCBI Taxonomy" id="340467"/>
    <lineage>
        <taxon>Bacteria</taxon>
        <taxon>Pseudomonadati</taxon>
        <taxon>Thermodesulfobacteriota</taxon>
        <taxon>Desulfobacteria</taxon>
        <taxon>Desulfobacterales</taxon>
        <taxon>Desulfatirhabdiaceae</taxon>
        <taxon>Desulfatirhabdium</taxon>
    </lineage>
</organism>
<comment type="caution">
    <text evidence="1">The sequence shown here is derived from an EMBL/GenBank/DDBJ whole genome shotgun (WGS) entry which is preliminary data.</text>
</comment>
<sequence>MNQKRSKSPSFDAIIKFFLMRHEIITRKDLQKIIDRLDNIENLLRSSGGQLPKRRIPAVSRQERYDGKSAYQRIYDLFRETGQEFKVNEIRERTGYNDKKVRNLVYRLLKAGKIQRTERGRYGLVS</sequence>
<dbReference type="Gene3D" id="1.10.10.10">
    <property type="entry name" value="Winged helix-like DNA-binding domain superfamily/Winged helix DNA-binding domain"/>
    <property type="match status" value="1"/>
</dbReference>
<dbReference type="InterPro" id="IPR036390">
    <property type="entry name" value="WH_DNA-bd_sf"/>
</dbReference>
<reference evidence="1" key="1">
    <citation type="journal article" date="2020" name="mSystems">
        <title>Genome- and Community-Level Interaction Insights into Carbon Utilization and Element Cycling Functions of Hydrothermarchaeota in Hydrothermal Sediment.</title>
        <authorList>
            <person name="Zhou Z."/>
            <person name="Liu Y."/>
            <person name="Xu W."/>
            <person name="Pan J."/>
            <person name="Luo Z.H."/>
            <person name="Li M."/>
        </authorList>
    </citation>
    <scope>NUCLEOTIDE SEQUENCE [LARGE SCALE GENOMIC DNA]</scope>
    <source>
        <strain evidence="1">SpSt-477</strain>
    </source>
</reference>
<gene>
    <name evidence="1" type="ORF">ENS29_09940</name>
</gene>
<dbReference type="InterPro" id="IPR036388">
    <property type="entry name" value="WH-like_DNA-bd_sf"/>
</dbReference>
<dbReference type="EMBL" id="DSUH01000231">
    <property type="protein sequence ID" value="HGU33163.1"/>
    <property type="molecule type" value="Genomic_DNA"/>
</dbReference>